<dbReference type="Proteomes" id="UP000245535">
    <property type="component" value="Unassembled WGS sequence"/>
</dbReference>
<dbReference type="RefSeq" id="WP_109615556.1">
    <property type="nucleotide sequence ID" value="NZ_QGDO01000001.1"/>
</dbReference>
<sequence>MAKIYITAIINTKVLLDDYPQGGEVPDHLISMYDTARRTKENGYGTAQLTTKVSPGDHIVNIAMSTEPLDRIQIIDIQSEATKKGGLFSKNGGKKPNLQDDGTWLSKVSPISSAGAADKYTVRFTINGSEIEYFWDPKYEDDEEGGI</sequence>
<protein>
    <recommendedName>
        <fullName evidence="3">Inclusion body protein</fullName>
    </recommendedName>
</protein>
<proteinExistence type="predicted"/>
<name>A0A315ZH39_SEDFL</name>
<reference evidence="1 2" key="1">
    <citation type="submission" date="2018-03" db="EMBL/GenBank/DDBJ databases">
        <title>Genomic Encyclopedia of Archaeal and Bacterial Type Strains, Phase II (KMG-II): from individual species to whole genera.</title>
        <authorList>
            <person name="Goeker M."/>
        </authorList>
    </citation>
    <scope>NUCLEOTIDE SEQUENCE [LARGE SCALE GENOMIC DNA]</scope>
    <source>
        <strain evidence="1 2">DSM 28229</strain>
    </source>
</reference>
<dbReference type="EMBL" id="QGDO01000001">
    <property type="protein sequence ID" value="PWJ44034.1"/>
    <property type="molecule type" value="Genomic_DNA"/>
</dbReference>
<keyword evidence="2" id="KW-1185">Reference proteome</keyword>
<dbReference type="AlphaFoldDB" id="A0A315ZH39"/>
<evidence type="ECO:0000313" key="2">
    <source>
        <dbReference type="Proteomes" id="UP000245535"/>
    </source>
</evidence>
<gene>
    <name evidence="1" type="ORF">BC781_101384</name>
</gene>
<evidence type="ECO:0000313" key="1">
    <source>
        <dbReference type="EMBL" id="PWJ44034.1"/>
    </source>
</evidence>
<accession>A0A315ZH39</accession>
<comment type="caution">
    <text evidence="1">The sequence shown here is derived from an EMBL/GenBank/DDBJ whole genome shotgun (WGS) entry which is preliminary data.</text>
</comment>
<evidence type="ECO:0008006" key="3">
    <source>
        <dbReference type="Google" id="ProtNLM"/>
    </source>
</evidence>
<organism evidence="1 2">
    <name type="scientific">Sediminitomix flava</name>
    <dbReference type="NCBI Taxonomy" id="379075"/>
    <lineage>
        <taxon>Bacteria</taxon>
        <taxon>Pseudomonadati</taxon>
        <taxon>Bacteroidota</taxon>
        <taxon>Cytophagia</taxon>
        <taxon>Cytophagales</taxon>
        <taxon>Flammeovirgaceae</taxon>
        <taxon>Sediminitomix</taxon>
    </lineage>
</organism>